<proteinExistence type="predicted"/>
<keyword evidence="3" id="KW-1185">Reference proteome</keyword>
<dbReference type="AlphaFoldDB" id="A0A3L7DWK0"/>
<keyword evidence="2" id="KW-0808">Transferase</keyword>
<dbReference type="InterPro" id="IPR016181">
    <property type="entry name" value="Acyl_CoA_acyltransferase"/>
</dbReference>
<dbReference type="EMBL" id="QRAN01000009">
    <property type="protein sequence ID" value="RLQ21958.1"/>
    <property type="molecule type" value="Genomic_DNA"/>
</dbReference>
<organism evidence="2 3">
    <name type="scientific">Seongchinamella sediminis</name>
    <dbReference type="NCBI Taxonomy" id="2283635"/>
    <lineage>
        <taxon>Bacteria</taxon>
        <taxon>Pseudomonadati</taxon>
        <taxon>Pseudomonadota</taxon>
        <taxon>Gammaproteobacteria</taxon>
        <taxon>Cellvibrionales</taxon>
        <taxon>Halieaceae</taxon>
        <taxon>Seongchinamella</taxon>
    </lineage>
</organism>
<dbReference type="GO" id="GO:0016747">
    <property type="term" value="F:acyltransferase activity, transferring groups other than amino-acyl groups"/>
    <property type="evidence" value="ECO:0007669"/>
    <property type="project" value="InterPro"/>
</dbReference>
<comment type="caution">
    <text evidence="2">The sequence shown here is derived from an EMBL/GenBank/DDBJ whole genome shotgun (WGS) entry which is preliminary data.</text>
</comment>
<dbReference type="PROSITE" id="PS51186">
    <property type="entry name" value="GNAT"/>
    <property type="match status" value="1"/>
</dbReference>
<dbReference type="SUPFAM" id="SSF55729">
    <property type="entry name" value="Acyl-CoA N-acyltransferases (Nat)"/>
    <property type="match status" value="1"/>
</dbReference>
<gene>
    <name evidence="2" type="ORF">DWB85_10240</name>
</gene>
<evidence type="ECO:0000313" key="3">
    <source>
        <dbReference type="Proteomes" id="UP000265509"/>
    </source>
</evidence>
<name>A0A3L7DWK0_9GAMM</name>
<sequence length="85" mass="9412">MPFPYSEQDAIDWITHTTSSSLRMPRAVELDGHFVGCVSYWPHHPGGFEVGYWVGRDFWGKGVCTAALMRLMASDGHGPVPGIAY</sequence>
<feature type="domain" description="N-acetyltransferase" evidence="1">
    <location>
        <begin position="1"/>
        <end position="85"/>
    </location>
</feature>
<dbReference type="InterPro" id="IPR000182">
    <property type="entry name" value="GNAT_dom"/>
</dbReference>
<accession>A0A3L7DWK0</accession>
<dbReference type="RefSeq" id="WP_117954143.1">
    <property type="nucleotide sequence ID" value="NZ_QRAN01000009.1"/>
</dbReference>
<dbReference type="Gene3D" id="3.40.630.30">
    <property type="match status" value="1"/>
</dbReference>
<dbReference type="OrthoDB" id="9801656at2"/>
<dbReference type="Proteomes" id="UP000265509">
    <property type="component" value="Unassembled WGS sequence"/>
</dbReference>
<reference evidence="2 3" key="1">
    <citation type="submission" date="2018-07" db="EMBL/GenBank/DDBJ databases">
        <title>Halioglobus sp. genome submission.</title>
        <authorList>
            <person name="Ye M.-Q."/>
            <person name="Du Z.-J."/>
        </authorList>
    </citation>
    <scope>NUCLEOTIDE SEQUENCE [LARGE SCALE GENOMIC DNA]</scope>
    <source>
        <strain evidence="2 3">U0301</strain>
    </source>
</reference>
<protein>
    <submittedName>
        <fullName evidence="2">GNAT family N-acetyltransferase</fullName>
    </submittedName>
</protein>
<evidence type="ECO:0000259" key="1">
    <source>
        <dbReference type="PROSITE" id="PS51186"/>
    </source>
</evidence>
<dbReference type="Pfam" id="PF13302">
    <property type="entry name" value="Acetyltransf_3"/>
    <property type="match status" value="1"/>
</dbReference>
<evidence type="ECO:0000313" key="2">
    <source>
        <dbReference type="EMBL" id="RLQ21958.1"/>
    </source>
</evidence>